<evidence type="ECO:0000313" key="1">
    <source>
        <dbReference type="EMBL" id="CAG7837170.1"/>
    </source>
</evidence>
<evidence type="ECO:0000313" key="2">
    <source>
        <dbReference type="Proteomes" id="UP000708208"/>
    </source>
</evidence>
<organism evidence="1 2">
    <name type="scientific">Allacma fusca</name>
    <dbReference type="NCBI Taxonomy" id="39272"/>
    <lineage>
        <taxon>Eukaryota</taxon>
        <taxon>Metazoa</taxon>
        <taxon>Ecdysozoa</taxon>
        <taxon>Arthropoda</taxon>
        <taxon>Hexapoda</taxon>
        <taxon>Collembola</taxon>
        <taxon>Symphypleona</taxon>
        <taxon>Sminthuridae</taxon>
        <taxon>Allacma</taxon>
    </lineage>
</organism>
<keyword evidence="2" id="KW-1185">Reference proteome</keyword>
<sequence>MIAKEISLLLISGWIILISTPAGRMQWIFYEHTFFNTIYEGMSQYIFKQVEQCHQIDYGLAGKVSSLQFAGNGESYKMSSLTIYKGVNFQGSFESGQAYTEGEIPEVQLKTQMSLILTGNLPFEIYAEPNYEGGSFCLIPPPSPYLNPLAIEDLWGASIAYDSIRSVKIGCLDIDPSDAYLRAFFRLISRR</sequence>
<reference evidence="1" key="1">
    <citation type="submission" date="2021-06" db="EMBL/GenBank/DDBJ databases">
        <authorList>
            <person name="Hodson N. C."/>
            <person name="Mongue J. A."/>
            <person name="Jaron S. K."/>
        </authorList>
    </citation>
    <scope>NUCLEOTIDE SEQUENCE</scope>
</reference>
<dbReference type="EMBL" id="CAJVCH010571307">
    <property type="protein sequence ID" value="CAG7837170.1"/>
    <property type="molecule type" value="Genomic_DNA"/>
</dbReference>
<proteinExistence type="predicted"/>
<gene>
    <name evidence="1" type="ORF">AFUS01_LOCUS46320</name>
</gene>
<accession>A0A8J2ME84</accession>
<protein>
    <submittedName>
        <fullName evidence="1">Uncharacterized protein</fullName>
    </submittedName>
</protein>
<name>A0A8J2ME84_9HEXA</name>
<dbReference type="AlphaFoldDB" id="A0A8J2ME84"/>
<comment type="caution">
    <text evidence="1">The sequence shown here is derived from an EMBL/GenBank/DDBJ whole genome shotgun (WGS) entry which is preliminary data.</text>
</comment>
<dbReference type="Proteomes" id="UP000708208">
    <property type="component" value="Unassembled WGS sequence"/>
</dbReference>